<keyword evidence="13" id="KW-1185">Reference proteome</keyword>
<dbReference type="Pfam" id="PF22892">
    <property type="entry name" value="DSRM_MRPL44"/>
    <property type="match status" value="1"/>
</dbReference>
<keyword evidence="5" id="KW-0496">Mitochondrion</keyword>
<dbReference type="CDD" id="cd19873">
    <property type="entry name" value="DSRM_MRPL3_like"/>
    <property type="match status" value="1"/>
</dbReference>
<dbReference type="InterPro" id="IPR044444">
    <property type="entry name" value="Ribosomal_mL44_DSRM_metazoa"/>
</dbReference>
<dbReference type="AlphaFoldDB" id="A0A8H5LLX1"/>
<organism evidence="12 13">
    <name type="scientific">Leucocoprinus leucothites</name>
    <dbReference type="NCBI Taxonomy" id="201217"/>
    <lineage>
        <taxon>Eukaryota</taxon>
        <taxon>Fungi</taxon>
        <taxon>Dikarya</taxon>
        <taxon>Basidiomycota</taxon>
        <taxon>Agaricomycotina</taxon>
        <taxon>Agaricomycetes</taxon>
        <taxon>Agaricomycetidae</taxon>
        <taxon>Agaricales</taxon>
        <taxon>Agaricineae</taxon>
        <taxon>Agaricaceae</taxon>
        <taxon>Leucocoprinus</taxon>
    </lineage>
</organism>
<comment type="caution">
    <text evidence="12">The sequence shown here is derived from an EMBL/GenBank/DDBJ whole genome shotgun (WGS) entry which is preliminary data.</text>
</comment>
<dbReference type="GO" id="GO:0006396">
    <property type="term" value="P:RNA processing"/>
    <property type="evidence" value="ECO:0007669"/>
    <property type="project" value="InterPro"/>
</dbReference>
<dbReference type="InterPro" id="IPR014720">
    <property type="entry name" value="dsRBD_dom"/>
</dbReference>
<feature type="domain" description="RNase III" evidence="11">
    <location>
        <begin position="58"/>
        <end position="196"/>
    </location>
</feature>
<dbReference type="PROSITE" id="PS50137">
    <property type="entry name" value="DS_RBD"/>
    <property type="match status" value="1"/>
</dbReference>
<dbReference type="Gene3D" id="3.90.550.10">
    <property type="entry name" value="Spore Coat Polysaccharide Biosynthesis Protein SpsA, Chain A"/>
    <property type="match status" value="1"/>
</dbReference>
<dbReference type="InterPro" id="IPR029044">
    <property type="entry name" value="Nucleotide-diphossugar_trans"/>
</dbReference>
<evidence type="ECO:0000256" key="2">
    <source>
        <dbReference type="ARBA" id="ARBA00022884"/>
    </source>
</evidence>
<sequence length="1052" mass="118309">MAASRRLVTTAARLPSVAASNIPRFPPQQSLYEKTDVPKPAFDAEAWAATQPPPPSALIAFSHRLGLSSVMNTPEVVQKACTHPSFLNLHRRVYPDAPRPDTNGQLSTLGNALMGIFASEFVHAAYPYLPTRVWKAAVSAYVGGTTCANVAQEMGATPLLRWHRIQRDGSYPAIMHGDALASIPRAITGLIYQQRSLPSARQFVHSYFLSRQIDIQSMIKFIDPKKALLEMVQKFGREKPVSRLLKETGRFSNSPVYVVGIFSGADKLGEGHGSSLKMAEFRAAEDALHRVYLTRLPDDQIQLPSSTFPLGLGDVFRSGQEGTYTAPETTMAEVTYASSVQALSLSLMHQPSRYSIRFLFRCFLLPSYFLLVYVFLRFKPPKATTVHSDSSIAPFSFTAYIPLSSRSLRSLNILLEPFTSVPSPHLKELVLLCPEDLISRSHYHLAQVIKQEARYHPNTNLNFSLRSTSADDFQAEIFRLASEATTDWVLILDENGIDDISESTLQSLQEGVFFDSTSPGPYDLVSPPPLNQTSPRASIRYWQDPFALTTPLLVPTSSLSAFIPPRDAIVFLFPNIKLIHSASKMICSFLSQRYTLRILLYDQQHILSTDSWKEHRISLPSCSASLTVHQTIPKVSREHNETLLAVPSWLSQPYFIPKVLFSVQEDRPLLEGLLSTHKLTNVNITRIYLPSNQYIYTDWIGSLSLPELQNWHTPQITFSIITHTRPHSLNRLLHSLSSALYFGDNTDSNVFHIQINIDSSGDPETKRLAQTFQLHNSQVHINQRIVHGGLLPAIVESWYPHGNDSYGLLLEDDVELSPLFYAWVKMTIVKYRYGDKPNTSPNLFGISLYQQKHLELPLEGRRPFNARSLFSDISTHIPTNTPYLSSIPCSWGAIYFPEHWREFHEYLSLRLTSISTNLDNVDGEPIVPDVRSSRWSHSWKKFFIELVYLRGYVMLYPNYADFASLSTNHLEAGSHVRGKISPEKRGLFVLPLIQPPFASSDDDSVSTGLLDLPEERLPEFQDLPVLNLTGSITTLDSLIQVGQERAKNFNAL</sequence>
<feature type="domain" description="DRBM" evidence="10">
    <location>
        <begin position="223"/>
        <end position="293"/>
    </location>
</feature>
<evidence type="ECO:0000259" key="10">
    <source>
        <dbReference type="PROSITE" id="PS50137"/>
    </source>
</evidence>
<evidence type="ECO:0000256" key="6">
    <source>
        <dbReference type="ARBA" id="ARBA00023274"/>
    </source>
</evidence>
<keyword evidence="4" id="KW-0689">Ribosomal protein</keyword>
<proteinExistence type="inferred from homology"/>
<dbReference type="Gene3D" id="3.30.160.20">
    <property type="match status" value="1"/>
</dbReference>
<dbReference type="Proteomes" id="UP000559027">
    <property type="component" value="Unassembled WGS sequence"/>
</dbReference>
<gene>
    <name evidence="12" type="ORF">D9756_002511</name>
</gene>
<dbReference type="PANTHER" id="PTHR33604">
    <property type="entry name" value="OSJNBA0004B13.7 PROTEIN"/>
    <property type="match status" value="1"/>
</dbReference>
<comment type="similarity">
    <text evidence="7">Belongs to the ribonuclease III family. Mitochondrion-specific ribosomal protein mL44 subfamily.</text>
</comment>
<dbReference type="InterPro" id="IPR055189">
    <property type="entry name" value="RM44_endonuclase"/>
</dbReference>
<dbReference type="SUPFAM" id="SSF69065">
    <property type="entry name" value="RNase III domain-like"/>
    <property type="match status" value="1"/>
</dbReference>
<accession>A0A8H5LLX1</accession>
<keyword evidence="2 9" id="KW-0694">RNA-binding</keyword>
<dbReference type="InterPro" id="IPR036389">
    <property type="entry name" value="RNase_III_sf"/>
</dbReference>
<evidence type="ECO:0000313" key="12">
    <source>
        <dbReference type="EMBL" id="KAF5361943.1"/>
    </source>
</evidence>
<dbReference type="Pfam" id="PF22935">
    <property type="entry name" value="RM44_endonuclase"/>
    <property type="match status" value="1"/>
</dbReference>
<evidence type="ECO:0000256" key="3">
    <source>
        <dbReference type="ARBA" id="ARBA00022946"/>
    </source>
</evidence>
<dbReference type="SUPFAM" id="SSF54768">
    <property type="entry name" value="dsRNA-binding domain-like"/>
    <property type="match status" value="1"/>
</dbReference>
<dbReference type="SMART" id="SM00358">
    <property type="entry name" value="DSRM"/>
    <property type="match status" value="1"/>
</dbReference>
<dbReference type="Gene3D" id="1.10.1520.10">
    <property type="entry name" value="Ribonuclease III domain"/>
    <property type="match status" value="1"/>
</dbReference>
<dbReference type="InterPro" id="IPR000999">
    <property type="entry name" value="RNase_III_dom"/>
</dbReference>
<dbReference type="InterPro" id="IPR044443">
    <property type="entry name" value="Ribosomal_mL44_DSRM_fung"/>
</dbReference>
<dbReference type="PANTHER" id="PTHR33604:SF3">
    <property type="entry name" value="OSJNBA0004B13.7 PROTEIN"/>
    <property type="match status" value="1"/>
</dbReference>
<dbReference type="CDD" id="cd00593">
    <property type="entry name" value="RIBOc"/>
    <property type="match status" value="1"/>
</dbReference>
<evidence type="ECO:0000256" key="8">
    <source>
        <dbReference type="ARBA" id="ARBA00035187"/>
    </source>
</evidence>
<evidence type="ECO:0000256" key="1">
    <source>
        <dbReference type="ARBA" id="ARBA00004173"/>
    </source>
</evidence>
<evidence type="ECO:0000256" key="7">
    <source>
        <dbReference type="ARBA" id="ARBA00024034"/>
    </source>
</evidence>
<protein>
    <recommendedName>
        <fullName evidence="8">Large ribosomal subunit protein mL44</fullName>
    </recommendedName>
</protein>
<evidence type="ECO:0000259" key="11">
    <source>
        <dbReference type="PROSITE" id="PS50142"/>
    </source>
</evidence>
<keyword evidence="3" id="KW-0809">Transit peptide</keyword>
<dbReference type="EMBL" id="JAACJO010000002">
    <property type="protein sequence ID" value="KAF5361943.1"/>
    <property type="molecule type" value="Genomic_DNA"/>
</dbReference>
<evidence type="ECO:0000313" key="13">
    <source>
        <dbReference type="Proteomes" id="UP000559027"/>
    </source>
</evidence>
<dbReference type="SMART" id="SM00535">
    <property type="entry name" value="RIBOc"/>
    <property type="match status" value="1"/>
</dbReference>
<dbReference type="GO" id="GO:0003725">
    <property type="term" value="F:double-stranded RNA binding"/>
    <property type="evidence" value="ECO:0007669"/>
    <property type="project" value="InterPro"/>
</dbReference>
<reference evidence="12 13" key="1">
    <citation type="journal article" date="2020" name="ISME J.">
        <title>Uncovering the hidden diversity of litter-decomposition mechanisms in mushroom-forming fungi.</title>
        <authorList>
            <person name="Floudas D."/>
            <person name="Bentzer J."/>
            <person name="Ahren D."/>
            <person name="Johansson T."/>
            <person name="Persson P."/>
            <person name="Tunlid A."/>
        </authorList>
    </citation>
    <scope>NUCLEOTIDE SEQUENCE [LARGE SCALE GENOMIC DNA]</scope>
    <source>
        <strain evidence="12 13">CBS 146.42</strain>
    </source>
</reference>
<comment type="subcellular location">
    <subcellularLocation>
        <location evidence="1">Mitochondrion</location>
    </subcellularLocation>
</comment>
<evidence type="ECO:0000256" key="4">
    <source>
        <dbReference type="ARBA" id="ARBA00022980"/>
    </source>
</evidence>
<dbReference type="OrthoDB" id="2020070at2759"/>
<evidence type="ECO:0000256" key="9">
    <source>
        <dbReference type="PROSITE-ProRule" id="PRU00266"/>
    </source>
</evidence>
<dbReference type="GO" id="GO:0004525">
    <property type="term" value="F:ribonuclease III activity"/>
    <property type="evidence" value="ECO:0007669"/>
    <property type="project" value="InterPro"/>
</dbReference>
<evidence type="ECO:0000256" key="5">
    <source>
        <dbReference type="ARBA" id="ARBA00023128"/>
    </source>
</evidence>
<keyword evidence="6" id="KW-0687">Ribonucleoprotein</keyword>
<dbReference type="PROSITE" id="PS50142">
    <property type="entry name" value="RNASE_3_2"/>
    <property type="match status" value="1"/>
</dbReference>
<name>A0A8H5LLX1_9AGAR</name>